<dbReference type="Ensembl" id="ENSZALT00000022279.1">
    <property type="protein sequence ID" value="ENSZALP00000016687.1"/>
    <property type="gene ID" value="ENSZALG00000013515.1"/>
</dbReference>
<dbReference type="Proteomes" id="UP000694413">
    <property type="component" value="Unassembled WGS sequence"/>
</dbReference>
<protein>
    <submittedName>
        <fullName evidence="1">Uncharacterized protein</fullName>
    </submittedName>
</protein>
<keyword evidence="2" id="KW-1185">Reference proteome</keyword>
<accession>A0A8D2QH91</accession>
<reference evidence="1" key="1">
    <citation type="submission" date="2025-08" db="UniProtKB">
        <authorList>
            <consortium name="Ensembl"/>
        </authorList>
    </citation>
    <scope>IDENTIFICATION</scope>
</reference>
<dbReference type="AlphaFoldDB" id="A0A8D2QH91"/>
<dbReference type="Gene3D" id="1.10.1170.10">
    <property type="entry name" value="Inhibitor Of Apoptosis Protein (2mihbC-IAP-1), Chain A"/>
    <property type="match status" value="1"/>
</dbReference>
<name>A0A8D2QH91_ZONAL</name>
<reference evidence="1" key="2">
    <citation type="submission" date="2025-09" db="UniProtKB">
        <authorList>
            <consortium name="Ensembl"/>
        </authorList>
    </citation>
    <scope>IDENTIFICATION</scope>
</reference>
<dbReference type="SUPFAM" id="SSF57924">
    <property type="entry name" value="Inhibitor of apoptosis (IAP) repeat"/>
    <property type="match status" value="1"/>
</dbReference>
<evidence type="ECO:0000313" key="2">
    <source>
        <dbReference type="Proteomes" id="UP000694413"/>
    </source>
</evidence>
<evidence type="ECO:0000313" key="1">
    <source>
        <dbReference type="Ensembl" id="ENSZALP00000016687.1"/>
    </source>
</evidence>
<sequence>MERLLQELSSASKLLIDYKEMYEYENRLKTFTKWPFQEGCKCTPENVSLKMLLLPLP</sequence>
<organism evidence="1 2">
    <name type="scientific">Zonotrichia albicollis</name>
    <name type="common">White-throated sparrow</name>
    <name type="synonym">Fringilla albicollis</name>
    <dbReference type="NCBI Taxonomy" id="44394"/>
    <lineage>
        <taxon>Eukaryota</taxon>
        <taxon>Metazoa</taxon>
        <taxon>Chordata</taxon>
        <taxon>Craniata</taxon>
        <taxon>Vertebrata</taxon>
        <taxon>Euteleostomi</taxon>
        <taxon>Archelosauria</taxon>
        <taxon>Archosauria</taxon>
        <taxon>Dinosauria</taxon>
        <taxon>Saurischia</taxon>
        <taxon>Theropoda</taxon>
        <taxon>Coelurosauria</taxon>
        <taxon>Aves</taxon>
        <taxon>Neognathae</taxon>
        <taxon>Neoaves</taxon>
        <taxon>Telluraves</taxon>
        <taxon>Australaves</taxon>
        <taxon>Passeriformes</taxon>
        <taxon>Passerellidae</taxon>
        <taxon>Zonotrichia</taxon>
    </lineage>
</organism>
<proteinExistence type="predicted"/>